<dbReference type="PATRIC" id="fig|1302648.3.peg.133"/>
<dbReference type="EMBL" id="JPVT01000016">
    <property type="protein sequence ID" value="KFN93037.1"/>
    <property type="molecule type" value="Genomic_DNA"/>
</dbReference>
<evidence type="ECO:0000256" key="1">
    <source>
        <dbReference type="SAM" id="Phobius"/>
    </source>
</evidence>
<organism evidence="2 3">
    <name type="scientific">Tetragenococcus muriaticus 3MR10-3</name>
    <dbReference type="NCBI Taxonomy" id="1302648"/>
    <lineage>
        <taxon>Bacteria</taxon>
        <taxon>Bacillati</taxon>
        <taxon>Bacillota</taxon>
        <taxon>Bacilli</taxon>
        <taxon>Lactobacillales</taxon>
        <taxon>Enterococcaceae</taxon>
        <taxon>Tetragenococcus</taxon>
    </lineage>
</organism>
<dbReference type="AlphaFoldDB" id="A0A091C9P3"/>
<keyword evidence="3" id="KW-1185">Reference proteome</keyword>
<name>A0A091C9P3_9ENTE</name>
<gene>
    <name evidence="2" type="ORF">TMU3MR103_0145</name>
</gene>
<comment type="caution">
    <text evidence="2">The sequence shown here is derived from an EMBL/GenBank/DDBJ whole genome shotgun (WGS) entry which is preliminary data.</text>
</comment>
<evidence type="ECO:0000313" key="3">
    <source>
        <dbReference type="Proteomes" id="UP000029381"/>
    </source>
</evidence>
<evidence type="ECO:0000313" key="2">
    <source>
        <dbReference type="EMBL" id="KFN93037.1"/>
    </source>
</evidence>
<dbReference type="Proteomes" id="UP000029381">
    <property type="component" value="Unassembled WGS sequence"/>
</dbReference>
<protein>
    <submittedName>
        <fullName evidence="2">Uncharacterized protein</fullName>
    </submittedName>
</protein>
<sequence length="50" mass="5504">MGWKLLAAILAQGTIENYTRSSLPFGFVFVLFFPIVATSTLFLGLAHSKK</sequence>
<keyword evidence="1" id="KW-0472">Membrane</keyword>
<reference evidence="2 3" key="1">
    <citation type="submission" date="2014-08" db="EMBL/GenBank/DDBJ databases">
        <title>Genome sequence of Tetragenococcus muriaticus.</title>
        <authorList>
            <person name="Chuea-nongthon C."/>
            <person name="Rodtong S."/>
            <person name="Yongsawatdigul J."/>
            <person name="Steele J.L."/>
            <person name="Liu X.-y."/>
            <person name="Speers J."/>
            <person name="Glasner J.D."/>
            <person name="Neeno-Eckwall E.C."/>
        </authorList>
    </citation>
    <scope>NUCLEOTIDE SEQUENCE [LARGE SCALE GENOMIC DNA]</scope>
    <source>
        <strain evidence="2 3">3MR10-3</strain>
    </source>
</reference>
<feature type="transmembrane region" description="Helical" evidence="1">
    <location>
        <begin position="27"/>
        <end position="46"/>
    </location>
</feature>
<keyword evidence="1" id="KW-0812">Transmembrane</keyword>
<accession>A0A091C9P3</accession>
<keyword evidence="1" id="KW-1133">Transmembrane helix</keyword>
<proteinExistence type="predicted"/>